<evidence type="ECO:0000256" key="6">
    <source>
        <dbReference type="ARBA" id="ARBA00023002"/>
    </source>
</evidence>
<dbReference type="InterPro" id="IPR036396">
    <property type="entry name" value="Cyt_P450_sf"/>
</dbReference>
<evidence type="ECO:0000313" key="11">
    <source>
        <dbReference type="EMBL" id="KAK7037967.1"/>
    </source>
</evidence>
<comment type="similarity">
    <text evidence="3 10">Belongs to the cytochrome P450 family.</text>
</comment>
<dbReference type="Pfam" id="PF00067">
    <property type="entry name" value="p450"/>
    <property type="match status" value="1"/>
</dbReference>
<dbReference type="InterPro" id="IPR050364">
    <property type="entry name" value="Cytochrome_P450_fung"/>
</dbReference>
<evidence type="ECO:0000256" key="3">
    <source>
        <dbReference type="ARBA" id="ARBA00010617"/>
    </source>
</evidence>
<comment type="pathway">
    <text evidence="2">Secondary metabolite biosynthesis.</text>
</comment>
<dbReference type="Gene3D" id="1.10.630.10">
    <property type="entry name" value="Cytochrome P450"/>
    <property type="match status" value="1"/>
</dbReference>
<dbReference type="InterPro" id="IPR002401">
    <property type="entry name" value="Cyt_P450_E_grp-I"/>
</dbReference>
<accession>A0AAW0CDY7</accession>
<evidence type="ECO:0000313" key="12">
    <source>
        <dbReference type="Proteomes" id="UP001362999"/>
    </source>
</evidence>
<proteinExistence type="inferred from homology"/>
<dbReference type="GO" id="GO:0005506">
    <property type="term" value="F:iron ion binding"/>
    <property type="evidence" value="ECO:0007669"/>
    <property type="project" value="InterPro"/>
</dbReference>
<organism evidence="11 12">
    <name type="scientific">Favolaschia claudopus</name>
    <dbReference type="NCBI Taxonomy" id="2862362"/>
    <lineage>
        <taxon>Eukaryota</taxon>
        <taxon>Fungi</taxon>
        <taxon>Dikarya</taxon>
        <taxon>Basidiomycota</taxon>
        <taxon>Agaricomycotina</taxon>
        <taxon>Agaricomycetes</taxon>
        <taxon>Agaricomycetidae</taxon>
        <taxon>Agaricales</taxon>
        <taxon>Marasmiineae</taxon>
        <taxon>Mycenaceae</taxon>
        <taxon>Favolaschia</taxon>
    </lineage>
</organism>
<dbReference type="PRINTS" id="PR00385">
    <property type="entry name" value="P450"/>
</dbReference>
<keyword evidence="12" id="KW-1185">Reference proteome</keyword>
<evidence type="ECO:0000256" key="5">
    <source>
        <dbReference type="ARBA" id="ARBA00022723"/>
    </source>
</evidence>
<dbReference type="InterPro" id="IPR017972">
    <property type="entry name" value="Cyt_P450_CS"/>
</dbReference>
<dbReference type="PRINTS" id="PR00463">
    <property type="entry name" value="EP450I"/>
</dbReference>
<protein>
    <submittedName>
        <fullName evidence="11">Cytochrome P450</fullName>
    </submittedName>
</protein>
<dbReference type="PANTHER" id="PTHR46300">
    <property type="entry name" value="P450, PUTATIVE (EUROFUNG)-RELATED-RELATED"/>
    <property type="match status" value="1"/>
</dbReference>
<dbReference type="GO" id="GO:0016705">
    <property type="term" value="F:oxidoreductase activity, acting on paired donors, with incorporation or reduction of molecular oxygen"/>
    <property type="evidence" value="ECO:0007669"/>
    <property type="project" value="InterPro"/>
</dbReference>
<dbReference type="SUPFAM" id="SSF48264">
    <property type="entry name" value="Cytochrome P450"/>
    <property type="match status" value="1"/>
</dbReference>
<dbReference type="PANTHER" id="PTHR46300:SF7">
    <property type="entry name" value="P450, PUTATIVE (EUROFUNG)-RELATED"/>
    <property type="match status" value="1"/>
</dbReference>
<keyword evidence="7 9" id="KW-0408">Iron</keyword>
<name>A0AAW0CDY7_9AGAR</name>
<keyword evidence="5 9" id="KW-0479">Metal-binding</keyword>
<dbReference type="PROSITE" id="PS00086">
    <property type="entry name" value="CYTOCHROME_P450"/>
    <property type="match status" value="1"/>
</dbReference>
<keyword evidence="8 10" id="KW-0503">Monooxygenase</keyword>
<evidence type="ECO:0000256" key="2">
    <source>
        <dbReference type="ARBA" id="ARBA00005179"/>
    </source>
</evidence>
<dbReference type="InterPro" id="IPR001128">
    <property type="entry name" value="Cyt_P450"/>
</dbReference>
<feature type="binding site" description="axial binding residue" evidence="9">
    <location>
        <position position="437"/>
    </location>
    <ligand>
        <name>heme</name>
        <dbReference type="ChEBI" id="CHEBI:30413"/>
    </ligand>
    <ligandPart>
        <name>Fe</name>
        <dbReference type="ChEBI" id="CHEBI:18248"/>
    </ligandPart>
</feature>
<comment type="cofactor">
    <cofactor evidence="1 9">
        <name>heme</name>
        <dbReference type="ChEBI" id="CHEBI:30413"/>
    </cofactor>
</comment>
<dbReference type="GO" id="GO:0020037">
    <property type="term" value="F:heme binding"/>
    <property type="evidence" value="ECO:0007669"/>
    <property type="project" value="InterPro"/>
</dbReference>
<sequence length="503" mass="55824">MPLSLSPTQLSTAAFLALGLYFLARISRRRSAPLPPGPRPWFGFTALPTSTDRAWAVYCGWAEKWGEITSVTAFGQTVVVLNSLKVAVQMIDKKSSKYDRPVFQMCGELIGWTQSMVMISTRTPQFRWTRKIFHQLAGSQGNVKRFHPLLNEEYRKFLQRLLETPEQFRAHINFITGAIALRITYGYTVRDETDPMLDLVNKVMDDFSQAIIPGAFLVDLLPILKYIPTWIPGAGFQRKAKLWAKRRSEMFSKPFELVKEQVAQGTAQDSFVSLLLEQDLSQDEQGYLQWAAGSIYGGAADTTASTISTFFLQMVLHPEIQAKAQAEIDAVVGNKRLPTYEDRERLPYVDALCKEVFRSHPVGPTGVPLCATEDDVHNGYFIPKGSLVLVNIWNMAHDPELYSNPMAFDPSRFIASEGHTPEPDPRGVVFGFGRRVCPGNVIADTSVFTACAMTLATFTISAAVQDGKVVQLTQDFLPGSISGPAPFSCTIKPRSPEVAALVA</sequence>
<dbReference type="GO" id="GO:0004497">
    <property type="term" value="F:monooxygenase activity"/>
    <property type="evidence" value="ECO:0007669"/>
    <property type="project" value="UniProtKB-KW"/>
</dbReference>
<evidence type="ECO:0000256" key="8">
    <source>
        <dbReference type="ARBA" id="ARBA00023033"/>
    </source>
</evidence>
<evidence type="ECO:0000256" key="1">
    <source>
        <dbReference type="ARBA" id="ARBA00001971"/>
    </source>
</evidence>
<evidence type="ECO:0000256" key="7">
    <source>
        <dbReference type="ARBA" id="ARBA00023004"/>
    </source>
</evidence>
<gene>
    <name evidence="11" type="ORF">R3P38DRAFT_2903659</name>
</gene>
<keyword evidence="6 10" id="KW-0560">Oxidoreductase</keyword>
<comment type="caution">
    <text evidence="11">The sequence shown here is derived from an EMBL/GenBank/DDBJ whole genome shotgun (WGS) entry which is preliminary data.</text>
</comment>
<dbReference type="Proteomes" id="UP001362999">
    <property type="component" value="Unassembled WGS sequence"/>
</dbReference>
<evidence type="ECO:0000256" key="9">
    <source>
        <dbReference type="PIRSR" id="PIRSR602401-1"/>
    </source>
</evidence>
<evidence type="ECO:0000256" key="4">
    <source>
        <dbReference type="ARBA" id="ARBA00022617"/>
    </source>
</evidence>
<reference evidence="11 12" key="1">
    <citation type="journal article" date="2024" name="J Genomics">
        <title>Draft genome sequencing and assembly of Favolaschia claudopus CIRM-BRFM 2984 isolated from oak limbs.</title>
        <authorList>
            <person name="Navarro D."/>
            <person name="Drula E."/>
            <person name="Chaduli D."/>
            <person name="Cazenave R."/>
            <person name="Ahrendt S."/>
            <person name="Wang J."/>
            <person name="Lipzen A."/>
            <person name="Daum C."/>
            <person name="Barry K."/>
            <person name="Grigoriev I.V."/>
            <person name="Favel A."/>
            <person name="Rosso M.N."/>
            <person name="Martin F."/>
        </authorList>
    </citation>
    <scope>NUCLEOTIDE SEQUENCE [LARGE SCALE GENOMIC DNA]</scope>
    <source>
        <strain evidence="11 12">CIRM-BRFM 2984</strain>
    </source>
</reference>
<dbReference type="AlphaFoldDB" id="A0AAW0CDY7"/>
<dbReference type="EMBL" id="JAWWNJ010000017">
    <property type="protein sequence ID" value="KAK7037967.1"/>
    <property type="molecule type" value="Genomic_DNA"/>
</dbReference>
<dbReference type="CDD" id="cd11065">
    <property type="entry name" value="CYP64-like"/>
    <property type="match status" value="1"/>
</dbReference>
<evidence type="ECO:0000256" key="10">
    <source>
        <dbReference type="RuleBase" id="RU000461"/>
    </source>
</evidence>
<keyword evidence="4 9" id="KW-0349">Heme</keyword>